<dbReference type="Proteomes" id="UP000823046">
    <property type="component" value="Unassembled WGS sequence"/>
</dbReference>
<evidence type="ECO:0000256" key="15">
    <source>
        <dbReference type="ARBA" id="ARBA00023254"/>
    </source>
</evidence>
<evidence type="ECO:0000256" key="5">
    <source>
        <dbReference type="ARBA" id="ARBA00022454"/>
    </source>
</evidence>
<dbReference type="EMBL" id="JADAQX010000020">
    <property type="protein sequence ID" value="KAF8822838.1"/>
    <property type="molecule type" value="Genomic_DNA"/>
</dbReference>
<keyword evidence="20" id="KW-1185">Reference proteome</keyword>
<comment type="similarity">
    <text evidence="4 16">Belongs to the MRE11/RAD32 family.</text>
</comment>
<comment type="subcellular location">
    <subcellularLocation>
        <location evidence="3">Chromosome</location>
    </subcellularLocation>
    <subcellularLocation>
        <location evidence="2 16">Nucleus</location>
    </subcellularLocation>
</comment>
<evidence type="ECO:0000256" key="17">
    <source>
        <dbReference type="SAM" id="MobiDB-lite"/>
    </source>
</evidence>
<gene>
    <name evidence="19" type="ORF">IE077_002382</name>
</gene>
<evidence type="ECO:0000256" key="8">
    <source>
        <dbReference type="ARBA" id="ARBA00022759"/>
    </source>
</evidence>
<evidence type="ECO:0000256" key="6">
    <source>
        <dbReference type="ARBA" id="ARBA00022722"/>
    </source>
</evidence>
<evidence type="ECO:0000259" key="18">
    <source>
        <dbReference type="SMART" id="SM01347"/>
    </source>
</evidence>
<reference evidence="19 20" key="1">
    <citation type="journal article" date="2020" name="bioRxiv">
        <title>Metabolic contributions of an alphaproteobacterial endosymbiont in the apicomplexan Cardiosporidium cionae.</title>
        <authorList>
            <person name="Hunter E.S."/>
            <person name="Paight C.J."/>
            <person name="Lane C.E."/>
        </authorList>
    </citation>
    <scope>NUCLEOTIDE SEQUENCE [LARGE SCALE GENOMIC DNA]</scope>
    <source>
        <strain evidence="19">ESH_2018</strain>
    </source>
</reference>
<evidence type="ECO:0000256" key="4">
    <source>
        <dbReference type="ARBA" id="ARBA00009028"/>
    </source>
</evidence>
<keyword evidence="15 16" id="KW-0469">Meiosis</keyword>
<keyword evidence="14 16" id="KW-0539">Nucleus</keyword>
<dbReference type="InterPro" id="IPR041796">
    <property type="entry name" value="Mre11_N"/>
</dbReference>
<keyword evidence="12 16" id="KW-0234">DNA repair</keyword>
<dbReference type="SUPFAM" id="SSF56300">
    <property type="entry name" value="Metallo-dependent phosphatases"/>
    <property type="match status" value="1"/>
</dbReference>
<dbReference type="PANTHER" id="PTHR10139:SF1">
    <property type="entry name" value="DOUBLE-STRAND BREAK REPAIR PROTEIN MRE11"/>
    <property type="match status" value="1"/>
</dbReference>
<keyword evidence="11 16" id="KW-0269">Exonuclease</keyword>
<dbReference type="InterPro" id="IPR038487">
    <property type="entry name" value="Mre11_capping_dom"/>
</dbReference>
<evidence type="ECO:0000256" key="1">
    <source>
        <dbReference type="ARBA" id="ARBA00001936"/>
    </source>
</evidence>
<dbReference type="GO" id="GO:0003677">
    <property type="term" value="F:DNA binding"/>
    <property type="evidence" value="ECO:0007669"/>
    <property type="project" value="UniProtKB-KW"/>
</dbReference>
<dbReference type="CDD" id="cd00840">
    <property type="entry name" value="MPP_Mre11_N"/>
    <property type="match status" value="1"/>
</dbReference>
<dbReference type="PIRSF" id="PIRSF000882">
    <property type="entry name" value="DSB_repair_MRE11"/>
    <property type="match status" value="1"/>
</dbReference>
<dbReference type="Gene3D" id="3.30.110.110">
    <property type="entry name" value="Mre11, capping domain"/>
    <property type="match status" value="1"/>
</dbReference>
<name>A0ABQ7JFR7_9APIC</name>
<feature type="region of interest" description="Disordered" evidence="17">
    <location>
        <begin position="610"/>
        <end position="682"/>
    </location>
</feature>
<dbReference type="InterPro" id="IPR003701">
    <property type="entry name" value="Mre11"/>
</dbReference>
<dbReference type="InterPro" id="IPR007281">
    <property type="entry name" value="Mre11_DNA-bd"/>
</dbReference>
<dbReference type="Gene3D" id="3.60.21.10">
    <property type="match status" value="1"/>
</dbReference>
<sequence length="682" mass="77590">MQTMHSKPELSHLLQEPKDPDTFRILLTTDTHLGHKEKDRIRGKDSFETFEEILFVGKQYHADFVLHGGDLFDEAKPSRNTLYETLRLLRKYCMGEGPISFEILSDPQNFKFGLNYLDPNVNISLPVFAIHGNHDYPGEEALLSALDLLEASNLINYFGRVENLEDIRVTPILLQKGNTKLAIYGFGWLRDERLHHAFQAEKVKFLIPEESDTKNWFNLMTIHQNRYKGVAGGMPRKNCIHEAMLPHFLDLVLWGHEHDCCVTPRESIKGDYHILQLGSSIPTSLSSGEALSKHIAMLEVKGDRFRVIPIPLQTLRPFVFQEVCLTEMHLKTTAEKDEVDKLLKQTEFVAHSSLDDTASLISSREKSDMDAFIRDCILRKSKLPLIRLRVEYTGYTAVNGPRFGAQFIDRVANPADILLFYKKKEKEKRSVRSGIPTLALEQSAIEQGVDIHDIIFHFLDEQNALDMLPEPDMNVAVQDYVVKMEPQVIHNFVNKTLQAAKETVLAECKSSIQDLSNPSTILSIIRKRTDSIRSIRLNESQGEALADELETQSSANLGKGVIENKESTFWKAIIVQSKERMQGNKKQFQNLPQHKKNTLFSPALSSLQSLSEESNDELNGEKVTSDQEEYDFPTARLRTQRKNAKNKAAPLKRTGKPRELLARPTKKSAVPNPIETILSQLR</sequence>
<organism evidence="19 20">
    <name type="scientific">Cardiosporidium cionae</name>
    <dbReference type="NCBI Taxonomy" id="476202"/>
    <lineage>
        <taxon>Eukaryota</taxon>
        <taxon>Sar</taxon>
        <taxon>Alveolata</taxon>
        <taxon>Apicomplexa</taxon>
        <taxon>Aconoidasida</taxon>
        <taxon>Nephromycida</taxon>
        <taxon>Cardiosporidium</taxon>
    </lineage>
</organism>
<evidence type="ECO:0000256" key="2">
    <source>
        <dbReference type="ARBA" id="ARBA00004123"/>
    </source>
</evidence>
<keyword evidence="9 16" id="KW-0227">DNA damage</keyword>
<dbReference type="Pfam" id="PF04152">
    <property type="entry name" value="Mre11_DNA_bind"/>
    <property type="match status" value="1"/>
</dbReference>
<evidence type="ECO:0000256" key="9">
    <source>
        <dbReference type="ARBA" id="ARBA00022763"/>
    </source>
</evidence>
<evidence type="ECO:0000313" key="19">
    <source>
        <dbReference type="EMBL" id="KAF8822838.1"/>
    </source>
</evidence>
<evidence type="ECO:0000256" key="3">
    <source>
        <dbReference type="ARBA" id="ARBA00004286"/>
    </source>
</evidence>
<evidence type="ECO:0000256" key="14">
    <source>
        <dbReference type="ARBA" id="ARBA00023242"/>
    </source>
</evidence>
<keyword evidence="8 16" id="KW-0255">Endonuclease</keyword>
<dbReference type="InterPro" id="IPR029052">
    <property type="entry name" value="Metallo-depent_PP-like"/>
</dbReference>
<evidence type="ECO:0000256" key="13">
    <source>
        <dbReference type="ARBA" id="ARBA00023211"/>
    </source>
</evidence>
<proteinExistence type="inferred from homology"/>
<keyword evidence="7" id="KW-0479">Metal-binding</keyword>
<feature type="domain" description="Mre11 DNA-binding" evidence="18">
    <location>
        <begin position="305"/>
        <end position="480"/>
    </location>
</feature>
<comment type="caution">
    <text evidence="19">The sequence shown here is derived from an EMBL/GenBank/DDBJ whole genome shotgun (WGS) entry which is preliminary data.</text>
</comment>
<comment type="function">
    <text evidence="16">Core component of the MRN complex, which plays a central role in double-strand break (DSB) repair, DNA recombination, maintenance of telomere integrity and meiosis. The MRN complex is involved in the repair of DNA double-strand breaks (DSBs) via homologous recombination (HR), an error-free mechanism which primarily occurs during S and G2 phases. The complex (1) mediates the end resection of damaged DNA, which generates proper single-stranded DNA, a key initial steps in HR, and is (2) required for the recruitment of other repair factors and efficient activation of ATM and ATR upon DNA damage. Within the MRN complex, MRE11 possesses both single-strand endonuclease activity and double-strand-specific 3'-5' exonuclease activity. MRE11 first endonucleolytically cleaves the 5' strand at DNA DSB ends to prevent non-homologous end joining (NHEJ) and licence HR. It then generates a single-stranded DNA gap via 3' to 5' exonucleolytic degradation, which is required for single-strand invasion and recombination.</text>
</comment>
<dbReference type="PANTHER" id="PTHR10139">
    <property type="entry name" value="DOUBLE-STRAND BREAK REPAIR PROTEIN MRE11"/>
    <property type="match status" value="1"/>
</dbReference>
<dbReference type="InterPro" id="IPR004843">
    <property type="entry name" value="Calcineurin-like_PHP"/>
</dbReference>
<evidence type="ECO:0000256" key="16">
    <source>
        <dbReference type="PIRNR" id="PIRNR000882"/>
    </source>
</evidence>
<evidence type="ECO:0000256" key="10">
    <source>
        <dbReference type="ARBA" id="ARBA00022801"/>
    </source>
</evidence>
<evidence type="ECO:0000256" key="11">
    <source>
        <dbReference type="ARBA" id="ARBA00022839"/>
    </source>
</evidence>
<evidence type="ECO:0000256" key="12">
    <source>
        <dbReference type="ARBA" id="ARBA00023204"/>
    </source>
</evidence>
<accession>A0ABQ7JFR7</accession>
<protein>
    <recommendedName>
        <fullName evidence="16">Double-strand break repair protein</fullName>
    </recommendedName>
</protein>
<evidence type="ECO:0000256" key="7">
    <source>
        <dbReference type="ARBA" id="ARBA00022723"/>
    </source>
</evidence>
<keyword evidence="6 16" id="KW-0540">Nuclease</keyword>
<keyword evidence="13 16" id="KW-0464">Manganese</keyword>
<keyword evidence="5" id="KW-0158">Chromosome</keyword>
<dbReference type="SMART" id="SM01347">
    <property type="entry name" value="Mre11_DNA_bind"/>
    <property type="match status" value="1"/>
</dbReference>
<keyword evidence="10 16" id="KW-0378">Hydrolase</keyword>
<dbReference type="Pfam" id="PF00149">
    <property type="entry name" value="Metallophos"/>
    <property type="match status" value="1"/>
</dbReference>
<keyword evidence="19" id="KW-0238">DNA-binding</keyword>
<evidence type="ECO:0000313" key="20">
    <source>
        <dbReference type="Proteomes" id="UP000823046"/>
    </source>
</evidence>
<comment type="cofactor">
    <cofactor evidence="1 16">
        <name>Mn(2+)</name>
        <dbReference type="ChEBI" id="CHEBI:29035"/>
    </cofactor>
</comment>